<dbReference type="AlphaFoldDB" id="A0A5M7B9U8"/>
<gene>
    <name evidence="3" type="ORF">F1721_34240</name>
</gene>
<evidence type="ECO:0000313" key="4">
    <source>
        <dbReference type="Proteomes" id="UP000323946"/>
    </source>
</evidence>
<dbReference type="GO" id="GO:0003677">
    <property type="term" value="F:DNA binding"/>
    <property type="evidence" value="ECO:0007669"/>
    <property type="project" value="InterPro"/>
</dbReference>
<dbReference type="GO" id="GO:0006313">
    <property type="term" value="P:DNA transposition"/>
    <property type="evidence" value="ECO:0007669"/>
    <property type="project" value="InterPro"/>
</dbReference>
<evidence type="ECO:0000259" key="1">
    <source>
        <dbReference type="Pfam" id="PF01609"/>
    </source>
</evidence>
<dbReference type="PANTHER" id="PTHR30007">
    <property type="entry name" value="PHP DOMAIN PROTEIN"/>
    <property type="match status" value="1"/>
</dbReference>
<feature type="domain" description="Transposase IS4-like" evidence="1">
    <location>
        <begin position="100"/>
        <end position="260"/>
    </location>
</feature>
<dbReference type="RefSeq" id="WP_150071003.1">
    <property type="nucleotide sequence ID" value="NZ_VWPH01000042.1"/>
</dbReference>
<keyword evidence="4" id="KW-1185">Reference proteome</keyword>
<organism evidence="3 4">
    <name type="scientific">Saccharopolyspora hirsuta</name>
    <dbReference type="NCBI Taxonomy" id="1837"/>
    <lineage>
        <taxon>Bacteria</taxon>
        <taxon>Bacillati</taxon>
        <taxon>Actinomycetota</taxon>
        <taxon>Actinomycetes</taxon>
        <taxon>Pseudonocardiales</taxon>
        <taxon>Pseudonocardiaceae</taxon>
        <taxon>Saccharopolyspora</taxon>
    </lineage>
</organism>
<dbReference type="Pfam" id="PF13340">
    <property type="entry name" value="DUF4096"/>
    <property type="match status" value="1"/>
</dbReference>
<proteinExistence type="predicted"/>
<dbReference type="Proteomes" id="UP000323946">
    <property type="component" value="Unassembled WGS sequence"/>
</dbReference>
<dbReference type="InterPro" id="IPR025161">
    <property type="entry name" value="IS402-like_dom"/>
</dbReference>
<feature type="domain" description="Insertion element IS402-like" evidence="2">
    <location>
        <begin position="7"/>
        <end position="85"/>
    </location>
</feature>
<comment type="caution">
    <text evidence="3">The sequence shown here is derived from an EMBL/GenBank/DDBJ whole genome shotgun (WGS) entry which is preliminary data.</text>
</comment>
<evidence type="ECO:0000259" key="2">
    <source>
        <dbReference type="Pfam" id="PF13340"/>
    </source>
</evidence>
<reference evidence="3 4" key="1">
    <citation type="submission" date="2019-09" db="EMBL/GenBank/DDBJ databases">
        <title>Draft genome sequence of the thermophilic Saccharopolyspora hirsuta VKM Ac-666T.</title>
        <authorList>
            <person name="Lobastova T.G."/>
            <person name="Fokina V."/>
            <person name="Bragin E.Y."/>
            <person name="Shtratnikova V.Y."/>
            <person name="Starodumova I.P."/>
            <person name="Tarlachkov S.V."/>
            <person name="Donova M.V."/>
        </authorList>
    </citation>
    <scope>NUCLEOTIDE SEQUENCE [LARGE SCALE GENOMIC DNA]</scope>
    <source>
        <strain evidence="3 4">VKM Ac-666</strain>
    </source>
</reference>
<dbReference type="EMBL" id="VWPH01000042">
    <property type="protein sequence ID" value="KAA5824284.1"/>
    <property type="molecule type" value="Genomic_DNA"/>
</dbReference>
<accession>A0A5M7B9U8</accession>
<evidence type="ECO:0000313" key="3">
    <source>
        <dbReference type="EMBL" id="KAA5824284.1"/>
    </source>
</evidence>
<dbReference type="GO" id="GO:0004803">
    <property type="term" value="F:transposase activity"/>
    <property type="evidence" value="ECO:0007669"/>
    <property type="project" value="InterPro"/>
</dbReference>
<dbReference type="PANTHER" id="PTHR30007:SF1">
    <property type="entry name" value="BLR1914 PROTEIN"/>
    <property type="match status" value="1"/>
</dbReference>
<dbReference type="OrthoDB" id="4559615at2"/>
<protein>
    <submittedName>
        <fullName evidence="3">IS5 family transposase</fullName>
    </submittedName>
</protein>
<dbReference type="InterPro" id="IPR002559">
    <property type="entry name" value="Transposase_11"/>
</dbReference>
<dbReference type="Pfam" id="PF01609">
    <property type="entry name" value="DDE_Tnp_1"/>
    <property type="match status" value="1"/>
</dbReference>
<name>A0A5M7B9U8_SACHI</name>
<sequence>MIEKLVPDSLWQRVEPLLPPRPVRRSRYPGRLPVDDRAALAGIVFVLKTGISWRELPREVFGCSGVTCWRRLRDWTEAGVFDAVHKLLLDQLRALDRLDLDVAVVDGSHVRALKGGKPTGPSPVDRARLGSKHHVITDGNGIPLVVSATGGNRHDSTQLIPLVEALPVIRGKRGRPRQRPRWLYGDRGYDYDHHRKTLRDKGIVPRIARKNTAHGSGLGKIRWVVERMFAWLHQFKRLRIRWERRADIHLGLMHLACVLVCYRKLPTSL</sequence>
<dbReference type="NCBIfam" id="NF033580">
    <property type="entry name" value="transpos_IS5_3"/>
    <property type="match status" value="1"/>
</dbReference>